<reference evidence="2" key="1">
    <citation type="submission" date="2018-10" db="EMBL/GenBank/DDBJ databases">
        <title>Effector identification in a new, highly contiguous assembly of the strawberry crown rot pathogen Phytophthora cactorum.</title>
        <authorList>
            <person name="Armitage A.D."/>
            <person name="Nellist C.F."/>
            <person name="Bates H."/>
            <person name="Vickerstaff R.J."/>
            <person name="Harrison R.J."/>
        </authorList>
    </citation>
    <scope>NUCLEOTIDE SEQUENCE</scope>
    <source>
        <strain evidence="2">4040</strain>
    </source>
</reference>
<dbReference type="InterPro" id="IPR016112">
    <property type="entry name" value="VP_dsDNA_II"/>
</dbReference>
<gene>
    <name evidence="2" type="ORF">PC117_g2566</name>
</gene>
<feature type="domain" description="Major capsid protein C-terminal" evidence="1">
    <location>
        <begin position="31"/>
        <end position="132"/>
    </location>
</feature>
<evidence type="ECO:0000259" key="1">
    <source>
        <dbReference type="Pfam" id="PF04451"/>
    </source>
</evidence>
<evidence type="ECO:0000313" key="2">
    <source>
        <dbReference type="EMBL" id="KAG2952721.1"/>
    </source>
</evidence>
<dbReference type="EMBL" id="RCMK01000034">
    <property type="protein sequence ID" value="KAG2952721.1"/>
    <property type="molecule type" value="Genomic_DNA"/>
</dbReference>
<dbReference type="Gene3D" id="2.70.9.20">
    <property type="entry name" value="Major capsid protein Vp54"/>
    <property type="match status" value="1"/>
</dbReference>
<dbReference type="InterPro" id="IPR038519">
    <property type="entry name" value="MCP_C_sf"/>
</dbReference>
<comment type="caution">
    <text evidence="2">The sequence shown here is derived from an EMBL/GenBank/DDBJ whole genome shotgun (WGS) entry which is preliminary data.</text>
</comment>
<proteinExistence type="predicted"/>
<protein>
    <recommendedName>
        <fullName evidence="1">Major capsid protein C-terminal domain-containing protein</fullName>
    </recommendedName>
</protein>
<dbReference type="Pfam" id="PF04451">
    <property type="entry name" value="Capsid_NCLDV"/>
    <property type="match status" value="1"/>
</dbReference>
<dbReference type="Proteomes" id="UP000736787">
    <property type="component" value="Unassembled WGS sequence"/>
</dbReference>
<dbReference type="AlphaFoldDB" id="A0A8T1EGD8"/>
<dbReference type="VEuPathDB" id="FungiDB:PC110_g21320"/>
<sequence length="266" mass="30483">MDDWHPFCAVTTTSLSDGTVTGAGAMNIKYETAQMTKPQLQAHSVDVFAGFQAQFFNPYIPYQFGRAGITAPTNAGLYFYSFALHPTPYQPSGHFNASRERELYLGYTSSFISSESGRTATFFVQAKAVNFILVSEDDRFGYVYIMSYYNGKAMEAFIFSFLEGFRYGDDRRELFHIHLDVLMRFMKVFEHIALDANKMFNDALSKYYDSYHDLEPALVDHFFIHTTWLSIWRSTLALSPKKMVAATSRPSSTTWNYIRNRSLPSK</sequence>
<dbReference type="InterPro" id="IPR007542">
    <property type="entry name" value="MCP_C"/>
</dbReference>
<dbReference type="GO" id="GO:0005198">
    <property type="term" value="F:structural molecule activity"/>
    <property type="evidence" value="ECO:0007669"/>
    <property type="project" value="InterPro"/>
</dbReference>
<accession>A0A8T1EGD8</accession>
<name>A0A8T1EGD8_9STRA</name>
<dbReference type="SUPFAM" id="SSF49749">
    <property type="entry name" value="Group II dsDNA viruses VP"/>
    <property type="match status" value="1"/>
</dbReference>
<evidence type="ECO:0000313" key="3">
    <source>
        <dbReference type="Proteomes" id="UP000736787"/>
    </source>
</evidence>
<organism evidence="2 3">
    <name type="scientific">Phytophthora cactorum</name>
    <dbReference type="NCBI Taxonomy" id="29920"/>
    <lineage>
        <taxon>Eukaryota</taxon>
        <taxon>Sar</taxon>
        <taxon>Stramenopiles</taxon>
        <taxon>Oomycota</taxon>
        <taxon>Peronosporomycetes</taxon>
        <taxon>Peronosporales</taxon>
        <taxon>Peronosporaceae</taxon>
        <taxon>Phytophthora</taxon>
    </lineage>
</organism>